<dbReference type="PROSITE" id="PS51257">
    <property type="entry name" value="PROKAR_LIPOPROTEIN"/>
    <property type="match status" value="1"/>
</dbReference>
<evidence type="ECO:0000313" key="4">
    <source>
        <dbReference type="EMBL" id="GHH75044.1"/>
    </source>
</evidence>
<dbReference type="AlphaFoldDB" id="A0A919FZY0"/>
<feature type="domain" description="Cyclophilin-like" evidence="3">
    <location>
        <begin position="82"/>
        <end position="190"/>
    </location>
</feature>
<organism evidence="4 5">
    <name type="scientific">Promicromonospora soli</name>
    <dbReference type="NCBI Taxonomy" id="2035533"/>
    <lineage>
        <taxon>Bacteria</taxon>
        <taxon>Bacillati</taxon>
        <taxon>Actinomycetota</taxon>
        <taxon>Actinomycetes</taxon>
        <taxon>Micrococcales</taxon>
        <taxon>Promicromonosporaceae</taxon>
        <taxon>Promicromonospora</taxon>
    </lineage>
</organism>
<evidence type="ECO:0000313" key="5">
    <source>
        <dbReference type="Proteomes" id="UP000627369"/>
    </source>
</evidence>
<sequence length="194" mass="20217">MRFPKIPVLAAAAALGLLTACASTGPAEQPGASSGSGTSAPSSAVPTPLDSRSESPSAAASSPRPGSDAAENDVAGTIVRFTSDDARVDVTIDQDTPAVRDFLSMLPLTLDVEELSGREKIAYLPRELDVVGTPGSDPEDGDLIYYTPWGNLGFYYDASGIEYSDQTLHLGTYDATLDQLNRLEGAGVTIEIAH</sequence>
<feature type="signal peptide" evidence="2">
    <location>
        <begin position="1"/>
        <end position="22"/>
    </location>
</feature>
<feature type="chain" id="PRO_5037195552" description="Cyclophilin-like domain-containing protein" evidence="2">
    <location>
        <begin position="23"/>
        <end position="194"/>
    </location>
</feature>
<accession>A0A919FZY0</accession>
<gene>
    <name evidence="4" type="ORF">GCM10017772_30410</name>
</gene>
<dbReference type="EMBL" id="BNAS01000004">
    <property type="protein sequence ID" value="GHH75044.1"/>
    <property type="molecule type" value="Genomic_DNA"/>
</dbReference>
<feature type="region of interest" description="Disordered" evidence="1">
    <location>
        <begin position="23"/>
        <end position="73"/>
    </location>
</feature>
<dbReference type="InterPro" id="IPR029000">
    <property type="entry name" value="Cyclophilin-like_dom_sf"/>
</dbReference>
<reference evidence="4" key="2">
    <citation type="submission" date="2020-09" db="EMBL/GenBank/DDBJ databases">
        <authorList>
            <person name="Sun Q."/>
            <person name="Zhou Y."/>
        </authorList>
    </citation>
    <scope>NUCLEOTIDE SEQUENCE</scope>
    <source>
        <strain evidence="4">CGMCC 4.7398</strain>
    </source>
</reference>
<dbReference type="SUPFAM" id="SSF50891">
    <property type="entry name" value="Cyclophilin-like"/>
    <property type="match status" value="1"/>
</dbReference>
<evidence type="ECO:0000256" key="2">
    <source>
        <dbReference type="SAM" id="SignalP"/>
    </source>
</evidence>
<dbReference type="RefSeq" id="WP_189670097.1">
    <property type="nucleotide sequence ID" value="NZ_BNAS01000004.1"/>
</dbReference>
<feature type="compositionally biased region" description="Low complexity" evidence="1">
    <location>
        <begin position="30"/>
        <end position="69"/>
    </location>
</feature>
<dbReference type="Proteomes" id="UP000627369">
    <property type="component" value="Unassembled WGS sequence"/>
</dbReference>
<dbReference type="InterPro" id="IPR041183">
    <property type="entry name" value="Cyclophilin-like"/>
</dbReference>
<dbReference type="Gene3D" id="2.40.100.20">
    <property type="match status" value="1"/>
</dbReference>
<comment type="caution">
    <text evidence="4">The sequence shown here is derived from an EMBL/GenBank/DDBJ whole genome shotgun (WGS) entry which is preliminary data.</text>
</comment>
<dbReference type="Pfam" id="PF18050">
    <property type="entry name" value="Cyclophil_like2"/>
    <property type="match status" value="1"/>
</dbReference>
<evidence type="ECO:0000259" key="3">
    <source>
        <dbReference type="Pfam" id="PF18050"/>
    </source>
</evidence>
<reference evidence="4" key="1">
    <citation type="journal article" date="2014" name="Int. J. Syst. Evol. Microbiol.">
        <title>Complete genome sequence of Corynebacterium casei LMG S-19264T (=DSM 44701T), isolated from a smear-ripened cheese.</title>
        <authorList>
            <consortium name="US DOE Joint Genome Institute (JGI-PGF)"/>
            <person name="Walter F."/>
            <person name="Albersmeier A."/>
            <person name="Kalinowski J."/>
            <person name="Ruckert C."/>
        </authorList>
    </citation>
    <scope>NUCLEOTIDE SEQUENCE</scope>
    <source>
        <strain evidence="4">CGMCC 4.7398</strain>
    </source>
</reference>
<evidence type="ECO:0000256" key="1">
    <source>
        <dbReference type="SAM" id="MobiDB-lite"/>
    </source>
</evidence>
<keyword evidence="5" id="KW-1185">Reference proteome</keyword>
<name>A0A919FZY0_9MICO</name>
<keyword evidence="2" id="KW-0732">Signal</keyword>
<proteinExistence type="predicted"/>
<protein>
    <recommendedName>
        <fullName evidence="3">Cyclophilin-like domain-containing protein</fullName>
    </recommendedName>
</protein>